<name>A0A2S5ZVD9_9NOCA</name>
<keyword evidence="2" id="KW-1185">Reference proteome</keyword>
<dbReference type="EMBL" id="PSZD01000039">
    <property type="protein sequence ID" value="PPJ19896.1"/>
    <property type="molecule type" value="Genomic_DNA"/>
</dbReference>
<evidence type="ECO:0000313" key="2">
    <source>
        <dbReference type="Proteomes" id="UP000238356"/>
    </source>
</evidence>
<accession>A0A2S5ZVD9</accession>
<sequence length="403" mass="45823">MNPIDDLAKTLEYLAIRQLRDFGAPLHETEEGSGTIFESRLDSTFATMSDLLRIALLSRGARDMPIIEKTLWEVEFTYKSVPFTLMHTKFGVKLQSQIAGGPEVPVTSLSEELVDRLRSAVRNMRERVVEPQIVQQRRVNNVEIVNQHSRYQGLVLYFRKKLEGAIDGAELSEPEPFRIEVSPSLGGGDLVHDLENVLSGVHRDIERAHEIAYLATALLAGYFSMIQHRLILLTGFSPRVLDDDFSVDELLERSKWAEQFDAAMKGRGAEDDKVARSDLSYLAKTYRNSLLHGGGGRLSDGIIVEWAPGYRSIVTERGEFTDQFMLWQPAVTSHEARDILVRIDRIESWFNSLPYFPWIERGLPVSFEGRAVATALRHLRDGTVAMHIAQEEFRYDQAVNFEW</sequence>
<organism evidence="1 2">
    <name type="scientific">Nocardia nova</name>
    <dbReference type="NCBI Taxonomy" id="37330"/>
    <lineage>
        <taxon>Bacteria</taxon>
        <taxon>Bacillati</taxon>
        <taxon>Actinomycetota</taxon>
        <taxon>Actinomycetes</taxon>
        <taxon>Mycobacteriales</taxon>
        <taxon>Nocardiaceae</taxon>
        <taxon>Nocardia</taxon>
    </lineage>
</organism>
<evidence type="ECO:0000313" key="1">
    <source>
        <dbReference type="EMBL" id="PPJ19896.1"/>
    </source>
</evidence>
<comment type="caution">
    <text evidence="1">The sequence shown here is derived from an EMBL/GenBank/DDBJ whole genome shotgun (WGS) entry which is preliminary data.</text>
</comment>
<dbReference type="RefSeq" id="WP_146102308.1">
    <property type="nucleotide sequence ID" value="NZ_PSZD01000039.1"/>
</dbReference>
<reference evidence="1 2" key="1">
    <citation type="submission" date="2018-02" db="EMBL/GenBank/DDBJ databases">
        <title>8 Nocardia nova and 1 Nocardia cyriacigeorgica strain used for evolution to TMP-SMX.</title>
        <authorList>
            <person name="Mehta H."/>
            <person name="Weng J."/>
            <person name="Shamoo Y."/>
        </authorList>
    </citation>
    <scope>NUCLEOTIDE SEQUENCE [LARGE SCALE GENOMIC DNA]</scope>
    <source>
        <strain evidence="1 2">BAA2227</strain>
    </source>
</reference>
<gene>
    <name evidence="1" type="ORF">C5F51_34515</name>
</gene>
<proteinExistence type="predicted"/>
<dbReference type="Proteomes" id="UP000238356">
    <property type="component" value="Unassembled WGS sequence"/>
</dbReference>
<dbReference type="AlphaFoldDB" id="A0A2S5ZVD9"/>
<protein>
    <submittedName>
        <fullName evidence="1">Uncharacterized protein</fullName>
    </submittedName>
</protein>